<protein>
    <submittedName>
        <fullName evidence="2">Cobalt/nickel transport protein</fullName>
    </submittedName>
</protein>
<dbReference type="STRING" id="80876.SAMN05421779_106280"/>
<evidence type="ECO:0000256" key="1">
    <source>
        <dbReference type="SAM" id="SignalP"/>
    </source>
</evidence>
<sequence length="267" mass="28163">MRSLFLSAAALISGLLMSQPAAAHFQLIYTPEVNVEAAGTLPVKLIFWHPMENGPAMDMGQPEQFFVVHRGEKTDLKPTLKPITFKGTEGSAKAFAGALTLKRSGDYIMVAVPAPYLEKSEDVFIQQITKSFVNRSGLPTDWNTAVGLPAEIVPLNKPTNVIAGSTFSGQVLSDGKPVAGAEIEVEYMAALPDMQGDGTAKPTTGPLPGGALVAVTDANGVFTFGVPKAGFWGFAALGVGPATSYQNKKLSQDAVIWVRAYDLPGAP</sequence>
<dbReference type="Proteomes" id="UP000185678">
    <property type="component" value="Unassembled WGS sequence"/>
</dbReference>
<accession>A0A1N7PF73</accession>
<gene>
    <name evidence="2" type="ORF">SAMN05421779_106280</name>
</gene>
<keyword evidence="1" id="KW-0732">Signal</keyword>
<keyword evidence="3" id="KW-1185">Reference proteome</keyword>
<dbReference type="OrthoDB" id="9780723at2"/>
<dbReference type="InterPro" id="IPR019613">
    <property type="entry name" value="DUF4198"/>
</dbReference>
<feature type="signal peptide" evidence="1">
    <location>
        <begin position="1"/>
        <end position="23"/>
    </location>
</feature>
<dbReference type="EMBL" id="FTOA01000006">
    <property type="protein sequence ID" value="SIT09295.1"/>
    <property type="molecule type" value="Genomic_DNA"/>
</dbReference>
<proteinExistence type="predicted"/>
<reference evidence="2 3" key="1">
    <citation type="submission" date="2017-01" db="EMBL/GenBank/DDBJ databases">
        <authorList>
            <person name="Mah S.A."/>
            <person name="Swanson W.J."/>
            <person name="Moy G.W."/>
            <person name="Vacquier V.D."/>
        </authorList>
    </citation>
    <scope>NUCLEOTIDE SEQUENCE [LARGE SCALE GENOMIC DNA]</scope>
    <source>
        <strain evidence="2 3">DSM 11589</strain>
    </source>
</reference>
<dbReference type="AlphaFoldDB" id="A0A1N7PF73"/>
<feature type="chain" id="PRO_5013179158" evidence="1">
    <location>
        <begin position="24"/>
        <end position="267"/>
    </location>
</feature>
<evidence type="ECO:0000313" key="2">
    <source>
        <dbReference type="EMBL" id="SIT09295.1"/>
    </source>
</evidence>
<evidence type="ECO:0000313" key="3">
    <source>
        <dbReference type="Proteomes" id="UP000185678"/>
    </source>
</evidence>
<dbReference type="RefSeq" id="WP_076401573.1">
    <property type="nucleotide sequence ID" value="NZ_FTOA01000006.1"/>
</dbReference>
<name>A0A1N7PF73_9PROT</name>
<organism evidence="2 3">
    <name type="scientific">Insolitispirillum peregrinum</name>
    <dbReference type="NCBI Taxonomy" id="80876"/>
    <lineage>
        <taxon>Bacteria</taxon>
        <taxon>Pseudomonadati</taxon>
        <taxon>Pseudomonadota</taxon>
        <taxon>Alphaproteobacteria</taxon>
        <taxon>Rhodospirillales</taxon>
        <taxon>Novispirillaceae</taxon>
        <taxon>Insolitispirillum</taxon>
    </lineage>
</organism>
<dbReference type="Pfam" id="PF10670">
    <property type="entry name" value="DUF4198"/>
    <property type="match status" value="1"/>
</dbReference>